<dbReference type="AlphaFoldDB" id="A0AAV9RPK9"/>
<accession>A0AAV9RPK9</accession>
<name>A0AAV9RPK9_9TELE</name>
<evidence type="ECO:0000313" key="2">
    <source>
        <dbReference type="Proteomes" id="UP001311232"/>
    </source>
</evidence>
<evidence type="ECO:0000313" key="1">
    <source>
        <dbReference type="EMBL" id="KAK5610916.1"/>
    </source>
</evidence>
<proteinExistence type="predicted"/>
<organism evidence="1 2">
    <name type="scientific">Crenichthys baileyi</name>
    <name type="common">White River springfish</name>
    <dbReference type="NCBI Taxonomy" id="28760"/>
    <lineage>
        <taxon>Eukaryota</taxon>
        <taxon>Metazoa</taxon>
        <taxon>Chordata</taxon>
        <taxon>Craniata</taxon>
        <taxon>Vertebrata</taxon>
        <taxon>Euteleostomi</taxon>
        <taxon>Actinopterygii</taxon>
        <taxon>Neopterygii</taxon>
        <taxon>Teleostei</taxon>
        <taxon>Neoteleostei</taxon>
        <taxon>Acanthomorphata</taxon>
        <taxon>Ovalentaria</taxon>
        <taxon>Atherinomorphae</taxon>
        <taxon>Cyprinodontiformes</taxon>
        <taxon>Goodeidae</taxon>
        <taxon>Crenichthys</taxon>
    </lineage>
</organism>
<sequence length="101" mass="11373">MSLSMAWAKPFSLVPKHEIGQTVSRRDLKSAILDQRVIFGPFLLLLTSNFKNLVFAPSQKLAQSLKKHNNVPKETPNYTKVGMKDDLWVPNDPMGSYADTI</sequence>
<keyword evidence="2" id="KW-1185">Reference proteome</keyword>
<comment type="caution">
    <text evidence="1">The sequence shown here is derived from an EMBL/GenBank/DDBJ whole genome shotgun (WGS) entry which is preliminary data.</text>
</comment>
<reference evidence="1 2" key="1">
    <citation type="submission" date="2021-06" db="EMBL/GenBank/DDBJ databases">
        <authorList>
            <person name="Palmer J.M."/>
        </authorList>
    </citation>
    <scope>NUCLEOTIDE SEQUENCE [LARGE SCALE GENOMIC DNA]</scope>
    <source>
        <strain evidence="1 2">MEX-2019</strain>
        <tissue evidence="1">Muscle</tissue>
    </source>
</reference>
<gene>
    <name evidence="1" type="ORF">CRENBAI_024689</name>
</gene>
<protein>
    <submittedName>
        <fullName evidence="1">Uncharacterized protein</fullName>
    </submittedName>
</protein>
<dbReference type="Proteomes" id="UP001311232">
    <property type="component" value="Unassembled WGS sequence"/>
</dbReference>
<dbReference type="EMBL" id="JAHHUM010001518">
    <property type="protein sequence ID" value="KAK5610916.1"/>
    <property type="molecule type" value="Genomic_DNA"/>
</dbReference>